<comment type="caution">
    <text evidence="2">The sequence shown here is derived from an EMBL/GenBank/DDBJ whole genome shotgun (WGS) entry which is preliminary data.</text>
</comment>
<gene>
    <name evidence="2" type="ORF">Golob_001218</name>
</gene>
<evidence type="ECO:0000313" key="3">
    <source>
        <dbReference type="Proteomes" id="UP000593572"/>
    </source>
</evidence>
<dbReference type="GO" id="GO:0003676">
    <property type="term" value="F:nucleic acid binding"/>
    <property type="evidence" value="ECO:0007669"/>
    <property type="project" value="InterPro"/>
</dbReference>
<dbReference type="EMBL" id="JABEZX010000013">
    <property type="protein sequence ID" value="MBA0573975.1"/>
    <property type="molecule type" value="Genomic_DNA"/>
</dbReference>
<protein>
    <recommendedName>
        <fullName evidence="1">RNase H type-1 domain-containing protein</fullName>
    </recommendedName>
</protein>
<reference evidence="2 3" key="1">
    <citation type="journal article" date="2019" name="Genome Biol. Evol.">
        <title>Insights into the evolution of the New World diploid cottons (Gossypium, subgenus Houzingenia) based on genome sequencing.</title>
        <authorList>
            <person name="Grover C.E."/>
            <person name="Arick M.A. 2nd"/>
            <person name="Thrash A."/>
            <person name="Conover J.L."/>
            <person name="Sanders W.S."/>
            <person name="Peterson D.G."/>
            <person name="Frelichowski J.E."/>
            <person name="Scheffler J.A."/>
            <person name="Scheffler B.E."/>
            <person name="Wendel J.F."/>
        </authorList>
    </citation>
    <scope>NUCLEOTIDE SEQUENCE [LARGE SCALE GENOMIC DNA]</scope>
    <source>
        <strain evidence="2">157</strain>
        <tissue evidence="2">Leaf</tissue>
    </source>
</reference>
<accession>A0A7J8NAL6</accession>
<keyword evidence="3" id="KW-1185">Reference proteome</keyword>
<feature type="domain" description="RNase H type-1" evidence="1">
    <location>
        <begin position="1"/>
        <end position="74"/>
    </location>
</feature>
<name>A0A7J8NAL6_9ROSI</name>
<proteinExistence type="predicted"/>
<dbReference type="AlphaFoldDB" id="A0A7J8NAL6"/>
<sequence length="83" mass="9405">MAEARACLQAVAVIRKLISAVEDRSCIRSLISAVEDRSCIRSLIQEIKGRTSKFRSLQFKYVPREANKATHRLVLEGRKYDGP</sequence>
<dbReference type="GO" id="GO:0004523">
    <property type="term" value="F:RNA-DNA hybrid ribonuclease activity"/>
    <property type="evidence" value="ECO:0007669"/>
    <property type="project" value="InterPro"/>
</dbReference>
<dbReference type="Pfam" id="PF13456">
    <property type="entry name" value="RVT_3"/>
    <property type="match status" value="1"/>
</dbReference>
<dbReference type="InterPro" id="IPR002156">
    <property type="entry name" value="RNaseH_domain"/>
</dbReference>
<evidence type="ECO:0000313" key="2">
    <source>
        <dbReference type="EMBL" id="MBA0573975.1"/>
    </source>
</evidence>
<evidence type="ECO:0000259" key="1">
    <source>
        <dbReference type="Pfam" id="PF13456"/>
    </source>
</evidence>
<dbReference type="Proteomes" id="UP000593572">
    <property type="component" value="Unassembled WGS sequence"/>
</dbReference>
<organism evidence="2 3">
    <name type="scientific">Gossypium lobatum</name>
    <dbReference type="NCBI Taxonomy" id="34289"/>
    <lineage>
        <taxon>Eukaryota</taxon>
        <taxon>Viridiplantae</taxon>
        <taxon>Streptophyta</taxon>
        <taxon>Embryophyta</taxon>
        <taxon>Tracheophyta</taxon>
        <taxon>Spermatophyta</taxon>
        <taxon>Magnoliopsida</taxon>
        <taxon>eudicotyledons</taxon>
        <taxon>Gunneridae</taxon>
        <taxon>Pentapetalae</taxon>
        <taxon>rosids</taxon>
        <taxon>malvids</taxon>
        <taxon>Malvales</taxon>
        <taxon>Malvaceae</taxon>
        <taxon>Malvoideae</taxon>
        <taxon>Gossypium</taxon>
    </lineage>
</organism>
<feature type="non-terminal residue" evidence="2">
    <location>
        <position position="1"/>
    </location>
</feature>